<feature type="transmembrane region" description="Helical" evidence="2">
    <location>
        <begin position="21"/>
        <end position="38"/>
    </location>
</feature>
<evidence type="ECO:0000313" key="3">
    <source>
        <dbReference type="EMBL" id="EGZ10449.1"/>
    </source>
</evidence>
<dbReference type="Proteomes" id="UP000002640">
    <property type="component" value="Unassembled WGS sequence"/>
</dbReference>
<evidence type="ECO:0000256" key="1">
    <source>
        <dbReference type="SAM" id="MobiDB-lite"/>
    </source>
</evidence>
<feature type="region of interest" description="Disordered" evidence="1">
    <location>
        <begin position="304"/>
        <end position="337"/>
    </location>
</feature>
<sequence>MDDWPLAVTILADVRDYFEKGVHPMVWAALGVAAWHVITPVLNVLWVFGASVRETGLVLYFFGFTCVDRYMSAIRSSRVPGLEASEYAWAALSLLVVVPIAVLREHEQLFGMVGEMWHAWCVAIHQTVFLFLPDAGQLMLQAARRYACALGEAAVAMAGRVSDGVYGVYVQIALCVSVVAHAPRIAYDVLEGLLHGSTGVAVVLGVWNAWCGFSLVTTRVSGVLLLCGLYSHLVRRCHGRVPTKAPKKVARSGLGALRERKDARERAEKASLNKLRGVRRRSAVVPSKPVTNGPEVAVVVDEADGQGPTCPATATSEDKGEAGRGRQPEVGESCHGSRLRPQLTAFLTMLEGALEQEEARLQEEQGQDGLAY</sequence>
<evidence type="ECO:0000313" key="4">
    <source>
        <dbReference type="Proteomes" id="UP000002640"/>
    </source>
</evidence>
<dbReference type="RefSeq" id="XP_009533194.1">
    <property type="nucleotide sequence ID" value="XM_009534899.1"/>
</dbReference>
<reference evidence="3 4" key="1">
    <citation type="journal article" date="2006" name="Science">
        <title>Phytophthora genome sequences uncover evolutionary origins and mechanisms of pathogenesis.</title>
        <authorList>
            <person name="Tyler B.M."/>
            <person name="Tripathy S."/>
            <person name="Zhang X."/>
            <person name="Dehal P."/>
            <person name="Jiang R.H."/>
            <person name="Aerts A."/>
            <person name="Arredondo F.D."/>
            <person name="Baxter L."/>
            <person name="Bensasson D."/>
            <person name="Beynon J.L."/>
            <person name="Chapman J."/>
            <person name="Damasceno C.M."/>
            <person name="Dorrance A.E."/>
            <person name="Dou D."/>
            <person name="Dickerman A.W."/>
            <person name="Dubchak I.L."/>
            <person name="Garbelotto M."/>
            <person name="Gijzen M."/>
            <person name="Gordon S.G."/>
            <person name="Govers F."/>
            <person name="Grunwald N.J."/>
            <person name="Huang W."/>
            <person name="Ivors K.L."/>
            <person name="Jones R.W."/>
            <person name="Kamoun S."/>
            <person name="Krampis K."/>
            <person name="Lamour K.H."/>
            <person name="Lee M.K."/>
            <person name="McDonald W.H."/>
            <person name="Medina M."/>
            <person name="Meijer H.J."/>
            <person name="Nordberg E.K."/>
            <person name="Maclean D.J."/>
            <person name="Ospina-Giraldo M.D."/>
            <person name="Morris P.F."/>
            <person name="Phuntumart V."/>
            <person name="Putnam N.H."/>
            <person name="Rash S."/>
            <person name="Rose J.K."/>
            <person name="Sakihama Y."/>
            <person name="Salamov A.A."/>
            <person name="Savidor A."/>
            <person name="Scheuring C.F."/>
            <person name="Smith B.M."/>
            <person name="Sobral B.W."/>
            <person name="Terry A."/>
            <person name="Torto-Alalibo T.A."/>
            <person name="Win J."/>
            <person name="Xu Z."/>
            <person name="Zhang H."/>
            <person name="Grigoriev I.V."/>
            <person name="Rokhsar D.S."/>
            <person name="Boore J.L."/>
        </authorList>
    </citation>
    <scope>NUCLEOTIDE SEQUENCE [LARGE SCALE GENOMIC DNA]</scope>
    <source>
        <strain evidence="3 4">P6497</strain>
    </source>
</reference>
<proteinExistence type="predicted"/>
<dbReference type="KEGG" id="psoj:PHYSODRAFT_347495"/>
<name>G5A007_PHYSP</name>
<feature type="transmembrane region" description="Helical" evidence="2">
    <location>
        <begin position="44"/>
        <end position="67"/>
    </location>
</feature>
<keyword evidence="2" id="KW-0812">Transmembrane</keyword>
<keyword evidence="2" id="KW-1133">Transmembrane helix</keyword>
<keyword evidence="4" id="KW-1185">Reference proteome</keyword>
<gene>
    <name evidence="3" type="ORF">PHYSODRAFT_347495</name>
</gene>
<organism evidence="3 4">
    <name type="scientific">Phytophthora sojae (strain P6497)</name>
    <name type="common">Soybean stem and root rot agent</name>
    <name type="synonym">Phytophthora megasperma f. sp. glycines</name>
    <dbReference type="NCBI Taxonomy" id="1094619"/>
    <lineage>
        <taxon>Eukaryota</taxon>
        <taxon>Sar</taxon>
        <taxon>Stramenopiles</taxon>
        <taxon>Oomycota</taxon>
        <taxon>Peronosporomycetes</taxon>
        <taxon>Peronosporales</taxon>
        <taxon>Peronosporaceae</taxon>
        <taxon>Phytophthora</taxon>
    </lineage>
</organism>
<keyword evidence="2" id="KW-0472">Membrane</keyword>
<feature type="transmembrane region" description="Helical" evidence="2">
    <location>
        <begin position="207"/>
        <end position="230"/>
    </location>
</feature>
<dbReference type="EMBL" id="JH159158">
    <property type="protein sequence ID" value="EGZ10449.1"/>
    <property type="molecule type" value="Genomic_DNA"/>
</dbReference>
<evidence type="ECO:0008006" key="5">
    <source>
        <dbReference type="Google" id="ProtNLM"/>
    </source>
</evidence>
<accession>G5A007</accession>
<protein>
    <recommendedName>
        <fullName evidence="5">Transmembrane protein</fullName>
    </recommendedName>
</protein>
<dbReference type="AlphaFoldDB" id="G5A007"/>
<dbReference type="InParanoid" id="G5A007"/>
<feature type="transmembrane region" description="Helical" evidence="2">
    <location>
        <begin position="87"/>
        <end position="104"/>
    </location>
</feature>
<feature type="transmembrane region" description="Helical" evidence="2">
    <location>
        <begin position="166"/>
        <end position="187"/>
    </location>
</feature>
<feature type="compositionally biased region" description="Basic and acidic residues" evidence="1">
    <location>
        <begin position="316"/>
        <end position="329"/>
    </location>
</feature>
<dbReference type="GeneID" id="20648886"/>
<evidence type="ECO:0000256" key="2">
    <source>
        <dbReference type="SAM" id="Phobius"/>
    </source>
</evidence>
<dbReference type="OMA" id="EVYFEFA"/>